<reference evidence="2" key="1">
    <citation type="submission" date="2021-01" db="EMBL/GenBank/DDBJ databases">
        <title>Whole genome shotgun sequence of Virgisporangium aurantiacum NBRC 16421.</title>
        <authorList>
            <person name="Komaki H."/>
            <person name="Tamura T."/>
        </authorList>
    </citation>
    <scope>NUCLEOTIDE SEQUENCE</scope>
    <source>
        <strain evidence="2">NBRC 16421</strain>
    </source>
</reference>
<accession>A0A8J3YVA7</accession>
<dbReference type="InterPro" id="IPR007995">
    <property type="entry name" value="DUF742"/>
</dbReference>
<feature type="region of interest" description="Disordered" evidence="1">
    <location>
        <begin position="1"/>
        <end position="61"/>
    </location>
</feature>
<dbReference type="AlphaFoldDB" id="A0A8J3YVA7"/>
<organism evidence="2 3">
    <name type="scientific">Virgisporangium aurantiacum</name>
    <dbReference type="NCBI Taxonomy" id="175570"/>
    <lineage>
        <taxon>Bacteria</taxon>
        <taxon>Bacillati</taxon>
        <taxon>Actinomycetota</taxon>
        <taxon>Actinomycetes</taxon>
        <taxon>Micromonosporales</taxon>
        <taxon>Micromonosporaceae</taxon>
        <taxon>Virgisporangium</taxon>
    </lineage>
</organism>
<evidence type="ECO:0008006" key="4">
    <source>
        <dbReference type="Google" id="ProtNLM"/>
    </source>
</evidence>
<dbReference type="EMBL" id="BOPG01000002">
    <property type="protein sequence ID" value="GIJ52564.1"/>
    <property type="molecule type" value="Genomic_DNA"/>
</dbReference>
<name>A0A8J3YVA7_9ACTN</name>
<keyword evidence="3" id="KW-1185">Reference proteome</keyword>
<sequence length="170" mass="17852">MTGPSDRLRPYMRGAEPTAGPLPSVPPGPFGGPVLDGEVVSDLSDDYPIGDSLDDEPLDASPLRPYQLTGGRTAPVDPTLAIEAQVVAIGDALALPQAVRFEHRDVVTAARAPVSVAELGALLRLHLQVVRVLVADLAAAGHLRVLRPQHSIAKDPAMIERVIRGLSAIS</sequence>
<evidence type="ECO:0000256" key="1">
    <source>
        <dbReference type="SAM" id="MobiDB-lite"/>
    </source>
</evidence>
<evidence type="ECO:0000313" key="2">
    <source>
        <dbReference type="EMBL" id="GIJ52564.1"/>
    </source>
</evidence>
<dbReference type="PANTHER" id="PTHR36221">
    <property type="entry name" value="DUF742 DOMAIN-CONTAINING PROTEIN"/>
    <property type="match status" value="1"/>
</dbReference>
<protein>
    <recommendedName>
        <fullName evidence="4">DUF742 domain-containing protein</fullName>
    </recommendedName>
</protein>
<dbReference type="Proteomes" id="UP000612585">
    <property type="component" value="Unassembled WGS sequence"/>
</dbReference>
<dbReference type="RefSeq" id="WP_203985633.1">
    <property type="nucleotide sequence ID" value="NZ_BOPG01000002.1"/>
</dbReference>
<comment type="caution">
    <text evidence="2">The sequence shown here is derived from an EMBL/GenBank/DDBJ whole genome shotgun (WGS) entry which is preliminary data.</text>
</comment>
<evidence type="ECO:0000313" key="3">
    <source>
        <dbReference type="Proteomes" id="UP000612585"/>
    </source>
</evidence>
<dbReference type="PANTHER" id="PTHR36221:SF1">
    <property type="entry name" value="DUF742 DOMAIN-CONTAINING PROTEIN"/>
    <property type="match status" value="1"/>
</dbReference>
<dbReference type="Pfam" id="PF05331">
    <property type="entry name" value="DUF742"/>
    <property type="match status" value="1"/>
</dbReference>
<proteinExistence type="predicted"/>
<gene>
    <name evidence="2" type="ORF">Vau01_000800</name>
</gene>